<dbReference type="eggNOG" id="COG0244">
    <property type="taxonomic scope" value="Bacteria"/>
</dbReference>
<dbReference type="GO" id="GO:0006412">
    <property type="term" value="P:translation"/>
    <property type="evidence" value="ECO:0007669"/>
    <property type="project" value="UniProtKB-UniRule"/>
</dbReference>
<dbReference type="EMBL" id="MBGX01000040">
    <property type="protein sequence ID" value="PDW46570.1"/>
    <property type="molecule type" value="Genomic_DNA"/>
</dbReference>
<dbReference type="InterPro" id="IPR043141">
    <property type="entry name" value="Ribosomal_uL10-like_sf"/>
</dbReference>
<reference evidence="15 16" key="2">
    <citation type="journal article" date="2017" name="Gut Pathog.">
        <title>Phylogenomics of Colombian Helicobacter pylori isolates.</title>
        <authorList>
            <person name="Gutierrez-Escobar A.J."/>
            <person name="Trujillo E."/>
            <person name="Acevedo O."/>
            <person name="Bravo M.M."/>
        </authorList>
    </citation>
    <scope>NUCLEOTIDE SEQUENCE [LARGE SCALE GENOMIC DNA]</scope>
    <source>
        <strain evidence="11 16">22151</strain>
        <strain evidence="12 15">22346</strain>
    </source>
</reference>
<comment type="subunit">
    <text evidence="7 9">Part of the ribosomal stalk of the 50S ribosomal subunit. The N-terminus interacts with L11 and the large rRNA to form the base of the stalk. The C-terminus forms an elongated spine to which L12 dimers bind in a sequential fashion forming a multimeric L10(L12)X complex.</text>
</comment>
<sequence>MQKQHQRQHKVELVANLKSQFADAKALLICDYKGLSVKKLEALRNKARNQGIKVQVIKNTLAHIAMKEAGYSDLDLKETNVFLWGGDQIALSKLVFDFQKEHKDHFVLKAGLFDKESVSVAHVEAVSKLPSKEELMGMLLSVWTAPARYFVTGLDNLRKAKEEN</sequence>
<dbReference type="GO" id="GO:0015934">
    <property type="term" value="C:large ribosomal subunit"/>
    <property type="evidence" value="ECO:0007669"/>
    <property type="project" value="InterPro"/>
</dbReference>
<reference evidence="14 17" key="3">
    <citation type="submission" date="2018-06" db="EMBL/GenBank/DDBJ databases">
        <authorList>
            <consortium name="Pathogen Informatics"/>
            <person name="Doyle S."/>
        </authorList>
    </citation>
    <scope>NUCLEOTIDE SEQUENCE [LARGE SCALE GENOMIC DNA]</scope>
    <source>
        <strain evidence="14 17">NCTC13094</strain>
    </source>
</reference>
<evidence type="ECO:0000256" key="2">
    <source>
        <dbReference type="ARBA" id="ARBA00008889"/>
    </source>
</evidence>
<dbReference type="RefSeq" id="WP_001171718.1">
    <property type="nucleotide sequence ID" value="NZ_BSKV01000008.1"/>
</dbReference>
<evidence type="ECO:0000313" key="16">
    <source>
        <dbReference type="Proteomes" id="UP000220907"/>
    </source>
</evidence>
<evidence type="ECO:0000313" key="11">
    <source>
        <dbReference type="EMBL" id="PDW46570.1"/>
    </source>
</evidence>
<comment type="function">
    <text evidence="1 9">Forms part of the ribosomal stalk, playing a central role in the interaction of the ribosome with GTP-bound translation factors.</text>
</comment>
<evidence type="ECO:0000313" key="12">
    <source>
        <dbReference type="EMBL" id="PDX17584.1"/>
    </source>
</evidence>
<evidence type="ECO:0000256" key="9">
    <source>
        <dbReference type="HAMAP-Rule" id="MF_00362"/>
    </source>
</evidence>
<name>A0A024C966_HELPX</name>
<evidence type="ECO:0000313" key="15">
    <source>
        <dbReference type="Proteomes" id="UP000220275"/>
    </source>
</evidence>
<dbReference type="NCBIfam" id="NF000955">
    <property type="entry name" value="PRK00099.1-1"/>
    <property type="match status" value="1"/>
</dbReference>
<evidence type="ECO:0000313" key="19">
    <source>
        <dbReference type="Proteomes" id="UP000318399"/>
    </source>
</evidence>
<organism evidence="11 16">
    <name type="scientific">Helicobacter pylori</name>
    <name type="common">Campylobacter pylori</name>
    <dbReference type="NCBI Taxonomy" id="210"/>
    <lineage>
        <taxon>Bacteria</taxon>
        <taxon>Pseudomonadati</taxon>
        <taxon>Campylobacterota</taxon>
        <taxon>Epsilonproteobacteria</taxon>
        <taxon>Campylobacterales</taxon>
        <taxon>Helicobacteraceae</taxon>
        <taxon>Helicobacter</taxon>
    </lineage>
</organism>
<protein>
    <recommendedName>
        <fullName evidence="8 9">Large ribosomal subunit protein uL10</fullName>
    </recommendedName>
</protein>
<dbReference type="Proteomes" id="UP000220275">
    <property type="component" value="Unassembled WGS sequence"/>
</dbReference>
<proteinExistence type="inferred from homology"/>
<dbReference type="EMBL" id="RPFP01000005">
    <property type="protein sequence ID" value="RPF69935.1"/>
    <property type="molecule type" value="Genomic_DNA"/>
</dbReference>
<keyword evidence="5 9" id="KW-0689">Ribosomal protein</keyword>
<evidence type="ECO:0000256" key="8">
    <source>
        <dbReference type="ARBA" id="ARBA00035202"/>
    </source>
</evidence>
<evidence type="ECO:0000313" key="17">
    <source>
        <dbReference type="Proteomes" id="UP000254195"/>
    </source>
</evidence>
<keyword evidence="6 9" id="KW-0687">Ribonucleoprotein</keyword>
<evidence type="ECO:0000313" key="18">
    <source>
        <dbReference type="Proteomes" id="UP000276972"/>
    </source>
</evidence>
<comment type="similarity">
    <text evidence="2 9">Belongs to the universal ribosomal protein uL10 family.</text>
</comment>
<keyword evidence="3 9" id="KW-0699">rRNA-binding</keyword>
<dbReference type="HAMAP" id="MF_00362">
    <property type="entry name" value="Ribosomal_uL10"/>
    <property type="match status" value="1"/>
</dbReference>
<reference evidence="13 18" key="4">
    <citation type="submission" date="2018-11" db="EMBL/GenBank/DDBJ databases">
        <authorList>
            <person name="Gutierrez A.J."/>
            <person name="Bravo M."/>
        </authorList>
    </citation>
    <scope>NUCLEOTIDE SEQUENCE [LARGE SCALE GENOMIC DNA]</scope>
    <source>
        <strain evidence="13 18">22388</strain>
    </source>
</reference>
<dbReference type="CDD" id="cd05797">
    <property type="entry name" value="Ribosomal_L10"/>
    <property type="match status" value="1"/>
</dbReference>
<evidence type="ECO:0000313" key="14">
    <source>
        <dbReference type="EMBL" id="STR28574.1"/>
    </source>
</evidence>
<keyword evidence="4 9" id="KW-0694">RNA-binding</keyword>
<gene>
    <name evidence="9 14" type="primary">rplJ</name>
    <name evidence="10" type="ORF">B0X41_07940</name>
    <name evidence="12" type="ORF">BB413_03245</name>
    <name evidence="11" type="ORF">BB432_05260</name>
    <name evidence="13" type="ORF">EGV97_01780</name>
    <name evidence="14" type="ORF">NCTC13094_01562</name>
</gene>
<dbReference type="Proteomes" id="UP000254195">
    <property type="component" value="Unassembled WGS sequence"/>
</dbReference>
<dbReference type="PANTHER" id="PTHR11560">
    <property type="entry name" value="39S RIBOSOMAL PROTEIN L10, MITOCHONDRIAL"/>
    <property type="match status" value="1"/>
</dbReference>
<dbReference type="SUPFAM" id="SSF160369">
    <property type="entry name" value="Ribosomal protein L10-like"/>
    <property type="match status" value="1"/>
</dbReference>
<evidence type="ECO:0000313" key="10">
    <source>
        <dbReference type="EMBL" id="OOP94426.1"/>
    </source>
</evidence>
<evidence type="ECO:0000313" key="13">
    <source>
        <dbReference type="EMBL" id="RPF69935.1"/>
    </source>
</evidence>
<evidence type="ECO:0000256" key="3">
    <source>
        <dbReference type="ARBA" id="ARBA00022730"/>
    </source>
</evidence>
<dbReference type="InterPro" id="IPR001790">
    <property type="entry name" value="Ribosomal_uL10"/>
</dbReference>
<dbReference type="GO" id="GO:0070180">
    <property type="term" value="F:large ribosomal subunit rRNA binding"/>
    <property type="evidence" value="ECO:0007669"/>
    <property type="project" value="UniProtKB-UniRule"/>
</dbReference>
<dbReference type="Proteomes" id="UP000220907">
    <property type="component" value="Unassembled WGS sequence"/>
</dbReference>
<dbReference type="Proteomes" id="UP000318399">
    <property type="component" value="Unassembled WGS sequence"/>
</dbReference>
<dbReference type="Pfam" id="PF00466">
    <property type="entry name" value="Ribosomal_L10"/>
    <property type="match status" value="1"/>
</dbReference>
<dbReference type="FunFam" id="3.30.70.1730:FF:000009">
    <property type="entry name" value="50S ribosomal protein L10"/>
    <property type="match status" value="1"/>
</dbReference>
<evidence type="ECO:0000256" key="4">
    <source>
        <dbReference type="ARBA" id="ARBA00022884"/>
    </source>
</evidence>
<evidence type="ECO:0000256" key="5">
    <source>
        <dbReference type="ARBA" id="ARBA00022980"/>
    </source>
</evidence>
<dbReference type="InterPro" id="IPR022973">
    <property type="entry name" value="Ribosomal_uL10_bac"/>
</dbReference>
<evidence type="ECO:0000256" key="7">
    <source>
        <dbReference type="ARBA" id="ARBA00026025"/>
    </source>
</evidence>
<reference evidence="10 19" key="1">
    <citation type="journal article" date="2017" name="Front. Cell. Infect. Microbiol.">
        <title>Whole Genome Sequence and Phylogenetic Analysis Show Helicobacter pylori Strains from Latin America Have Followed a Unique Evolution Pathway.</title>
        <authorList>
            <person name="Munoz-Ramirez Z.Y."/>
            <person name="Mendez-Tenorio A."/>
            <person name="Kato I."/>
            <person name="Bravo M.M."/>
            <person name="Rizzato C."/>
            <person name="Thorell K."/>
            <person name="Torres R.C."/>
            <person name="Aviles-Jimenez F."/>
            <person name="Camorlinga M."/>
            <person name="Canzian F."/>
            <person name="Torres J."/>
        </authorList>
    </citation>
    <scope>NUCLEOTIDE SEQUENCE [LARGE SCALE GENOMIC DNA]</scope>
    <source>
        <strain evidence="10 19">CC26084</strain>
    </source>
</reference>
<dbReference type="PROSITE" id="PS01109">
    <property type="entry name" value="RIBOSOMAL_L10"/>
    <property type="match status" value="1"/>
</dbReference>
<dbReference type="GO" id="GO:0003735">
    <property type="term" value="F:structural constituent of ribosome"/>
    <property type="evidence" value="ECO:0007669"/>
    <property type="project" value="InterPro"/>
</dbReference>
<dbReference type="EMBL" id="UGJP01000005">
    <property type="protein sequence ID" value="STR28574.1"/>
    <property type="molecule type" value="Genomic_DNA"/>
</dbReference>
<dbReference type="InterPro" id="IPR002363">
    <property type="entry name" value="Ribosomal_uL10_CS_bac"/>
</dbReference>
<evidence type="ECO:0000256" key="1">
    <source>
        <dbReference type="ARBA" id="ARBA00002633"/>
    </source>
</evidence>
<dbReference type="EMBL" id="MBIS01000057">
    <property type="protein sequence ID" value="PDX17584.1"/>
    <property type="molecule type" value="Genomic_DNA"/>
</dbReference>
<dbReference type="InterPro" id="IPR047865">
    <property type="entry name" value="Ribosomal_uL10_bac_type"/>
</dbReference>
<evidence type="ECO:0000256" key="6">
    <source>
        <dbReference type="ARBA" id="ARBA00023274"/>
    </source>
</evidence>
<accession>A0A024C966</accession>
<dbReference type="Proteomes" id="UP000276972">
    <property type="component" value="Unassembled WGS sequence"/>
</dbReference>
<dbReference type="Gene3D" id="3.30.70.1730">
    <property type="match status" value="1"/>
</dbReference>
<dbReference type="AlphaFoldDB" id="A0A024C966"/>
<dbReference type="EMBL" id="MUOR01000064">
    <property type="protein sequence ID" value="OOP94426.1"/>
    <property type="molecule type" value="Genomic_DNA"/>
</dbReference>